<dbReference type="InterPro" id="IPR000276">
    <property type="entry name" value="GPCR_Rhodpsn"/>
</dbReference>
<evidence type="ECO:0000256" key="8">
    <source>
        <dbReference type="ARBA" id="ARBA00023170"/>
    </source>
</evidence>
<dbReference type="RefSeq" id="XP_006128000.1">
    <property type="nucleotide sequence ID" value="XM_006127938.3"/>
</dbReference>
<dbReference type="Ensembl" id="ENSPSIT00000001538.1">
    <property type="protein sequence ID" value="ENSPSIP00000001534.1"/>
    <property type="gene ID" value="ENSPSIG00000001539.1"/>
</dbReference>
<dbReference type="CTD" id="57105"/>
<feature type="domain" description="G-protein coupled receptors family 1 profile" evidence="11">
    <location>
        <begin position="34"/>
        <end position="285"/>
    </location>
</feature>
<accession>K7F0H4</accession>
<dbReference type="OrthoDB" id="9990906at2759"/>
<dbReference type="OMA" id="FCTIIVC"/>
<dbReference type="PRINTS" id="PR00237">
    <property type="entry name" value="GPCRRHODOPSN"/>
</dbReference>
<evidence type="ECO:0000256" key="3">
    <source>
        <dbReference type="ARBA" id="ARBA00022692"/>
    </source>
</evidence>
<dbReference type="RefSeq" id="XP_025042930.1">
    <property type="nucleotide sequence ID" value="XM_025187145.1"/>
</dbReference>
<dbReference type="GeneTree" id="ENSGT00990000203527"/>
<dbReference type="RefSeq" id="XP_025042931.1">
    <property type="nucleotide sequence ID" value="XM_025187146.1"/>
</dbReference>
<dbReference type="Proteomes" id="UP000007267">
    <property type="component" value="Unassembled WGS sequence"/>
</dbReference>
<dbReference type="HOGENOM" id="CLU_009579_8_2_1"/>
<dbReference type="PROSITE" id="PS50262">
    <property type="entry name" value="G_PROTEIN_RECEP_F1_2"/>
    <property type="match status" value="1"/>
</dbReference>
<dbReference type="PANTHER" id="PTHR24231">
    <property type="entry name" value="PURINOCEPTOR-RELATED G-PROTEIN COUPLED RECEPTOR"/>
    <property type="match status" value="1"/>
</dbReference>
<feature type="transmembrane region" description="Helical" evidence="10">
    <location>
        <begin position="221"/>
        <end position="242"/>
    </location>
</feature>
<keyword evidence="6 10" id="KW-0472">Membrane</keyword>
<feature type="transmembrane region" description="Helical" evidence="10">
    <location>
        <begin position="99"/>
        <end position="121"/>
    </location>
</feature>
<dbReference type="Pfam" id="PF00001">
    <property type="entry name" value="7tm_1"/>
    <property type="match status" value="1"/>
</dbReference>
<keyword evidence="5" id="KW-0297">G-protein coupled receptor</keyword>
<evidence type="ECO:0000313" key="13">
    <source>
        <dbReference type="Proteomes" id="UP000007267"/>
    </source>
</evidence>
<reference evidence="12" key="4">
    <citation type="submission" date="2025-09" db="UniProtKB">
        <authorList>
            <consortium name="Ensembl"/>
        </authorList>
    </citation>
    <scope>IDENTIFICATION</scope>
</reference>
<evidence type="ECO:0000256" key="6">
    <source>
        <dbReference type="ARBA" id="ARBA00023136"/>
    </source>
</evidence>
<dbReference type="CDD" id="cd15157">
    <property type="entry name" value="7tmA_CysLTR2"/>
    <property type="match status" value="1"/>
</dbReference>
<dbReference type="FunFam" id="1.20.1070.10:FF:000017">
    <property type="entry name" value="lysophosphatidic acid receptor 4"/>
    <property type="match status" value="1"/>
</dbReference>
<dbReference type="eggNOG" id="ENOG502RX8K">
    <property type="taxonomic scope" value="Eukaryota"/>
</dbReference>
<dbReference type="GO" id="GO:0005886">
    <property type="term" value="C:plasma membrane"/>
    <property type="evidence" value="ECO:0007669"/>
    <property type="project" value="UniProtKB-SubCell"/>
</dbReference>
<feature type="transmembrane region" description="Helical" evidence="10">
    <location>
        <begin position="177"/>
        <end position="200"/>
    </location>
</feature>
<keyword evidence="4 10" id="KW-1133">Transmembrane helix</keyword>
<evidence type="ECO:0000256" key="7">
    <source>
        <dbReference type="ARBA" id="ARBA00023157"/>
    </source>
</evidence>
<evidence type="ECO:0000313" key="12">
    <source>
        <dbReference type="Ensembl" id="ENSPSIP00000001534.1"/>
    </source>
</evidence>
<feature type="transmembrane region" description="Helical" evidence="10">
    <location>
        <begin position="55"/>
        <end position="79"/>
    </location>
</feature>
<organism evidence="12 13">
    <name type="scientific">Pelodiscus sinensis</name>
    <name type="common">Chinese softshell turtle</name>
    <name type="synonym">Trionyx sinensis</name>
    <dbReference type="NCBI Taxonomy" id="13735"/>
    <lineage>
        <taxon>Eukaryota</taxon>
        <taxon>Metazoa</taxon>
        <taxon>Chordata</taxon>
        <taxon>Craniata</taxon>
        <taxon>Vertebrata</taxon>
        <taxon>Euteleostomi</taxon>
        <taxon>Archelosauria</taxon>
        <taxon>Testudinata</taxon>
        <taxon>Testudines</taxon>
        <taxon>Cryptodira</taxon>
        <taxon>Trionychia</taxon>
        <taxon>Trionychidae</taxon>
        <taxon>Pelodiscus</taxon>
    </lineage>
</organism>
<keyword evidence="8" id="KW-0675">Receptor</keyword>
<evidence type="ECO:0000256" key="5">
    <source>
        <dbReference type="ARBA" id="ARBA00023040"/>
    </source>
</evidence>
<dbReference type="EMBL" id="AGCU01118596">
    <property type="status" value="NOT_ANNOTATED_CDS"/>
    <property type="molecule type" value="Genomic_DNA"/>
</dbReference>
<evidence type="ECO:0000256" key="1">
    <source>
        <dbReference type="ARBA" id="ARBA00004651"/>
    </source>
</evidence>
<sequence>MDQNDSCNNCTIDDFKKMAYPTIYISVFILGSFGNGLSIYVFLQPYKKKTSVNVFMLNLAISDFLFVWTLPLRATYYLMNSSWVFGDLGCRILSYALYVNMYSSIYFLTVLSIVRFVAIVHPFKHWKLTTIKYSRIICGVIWGFVMICASRLLFLKAKDINKCLDLQEGSSEKIRELNYIVLVVGFILPFCTIIVCYVLVIKALLKPRVPQAKIRAPHKKAVSTIVITLSLFLICFLPYHILRTIYLQEWRKDNTFQGCNFLLHKGAVITLCLAAMNSCLDPILYYFAGENFKERFKNVYIKCSRCRNK</sequence>
<dbReference type="GO" id="GO:0004930">
    <property type="term" value="F:G protein-coupled receptor activity"/>
    <property type="evidence" value="ECO:0007669"/>
    <property type="project" value="UniProtKB-KW"/>
</dbReference>
<evidence type="ECO:0000259" key="11">
    <source>
        <dbReference type="PROSITE" id="PS50262"/>
    </source>
</evidence>
<feature type="transmembrane region" description="Helical" evidence="10">
    <location>
        <begin position="133"/>
        <end position="157"/>
    </location>
</feature>
<dbReference type="Gene3D" id="1.20.1070.10">
    <property type="entry name" value="Rhodopsin 7-helix transmembrane proteins"/>
    <property type="match status" value="1"/>
</dbReference>
<reference evidence="13" key="2">
    <citation type="journal article" date="2013" name="Nat. Genet.">
        <title>The draft genomes of soft-shell turtle and green sea turtle yield insights into the development and evolution of the turtle-specific body plan.</title>
        <authorList>
            <person name="Wang Z."/>
            <person name="Pascual-Anaya J."/>
            <person name="Zadissa A."/>
            <person name="Li W."/>
            <person name="Niimura Y."/>
            <person name="Huang Z."/>
            <person name="Li C."/>
            <person name="White S."/>
            <person name="Xiong Z."/>
            <person name="Fang D."/>
            <person name="Wang B."/>
            <person name="Ming Y."/>
            <person name="Chen Y."/>
            <person name="Zheng Y."/>
            <person name="Kuraku S."/>
            <person name="Pignatelli M."/>
            <person name="Herrero J."/>
            <person name="Beal K."/>
            <person name="Nozawa M."/>
            <person name="Li Q."/>
            <person name="Wang J."/>
            <person name="Zhang H."/>
            <person name="Yu L."/>
            <person name="Shigenobu S."/>
            <person name="Wang J."/>
            <person name="Liu J."/>
            <person name="Flicek P."/>
            <person name="Searle S."/>
            <person name="Wang J."/>
            <person name="Kuratani S."/>
            <person name="Yin Y."/>
            <person name="Aken B."/>
            <person name="Zhang G."/>
            <person name="Irie N."/>
        </authorList>
    </citation>
    <scope>NUCLEOTIDE SEQUENCE [LARGE SCALE GENOMIC DNA]</scope>
    <source>
        <strain evidence="13">Daiwa-1</strain>
    </source>
</reference>
<dbReference type="SUPFAM" id="SSF81321">
    <property type="entry name" value="Family A G protein-coupled receptor-like"/>
    <property type="match status" value="1"/>
</dbReference>
<dbReference type="KEGG" id="pss:102456143"/>
<feature type="transmembrane region" description="Helical" evidence="10">
    <location>
        <begin position="23"/>
        <end position="43"/>
    </location>
</feature>
<comment type="subcellular location">
    <subcellularLocation>
        <location evidence="1">Cell membrane</location>
        <topology evidence="1">Multi-pass membrane protein</topology>
    </subcellularLocation>
</comment>
<keyword evidence="3 10" id="KW-0812">Transmembrane</keyword>
<keyword evidence="7" id="KW-1015">Disulfide bond</keyword>
<evidence type="ECO:0000256" key="2">
    <source>
        <dbReference type="ARBA" id="ARBA00022475"/>
    </source>
</evidence>
<evidence type="ECO:0000256" key="9">
    <source>
        <dbReference type="ARBA" id="ARBA00023224"/>
    </source>
</evidence>
<protein>
    <submittedName>
        <fullName evidence="12">Cysteinyl leukotriene receptor 2</fullName>
    </submittedName>
</protein>
<keyword evidence="13" id="KW-1185">Reference proteome</keyword>
<dbReference type="PRINTS" id="PR01157">
    <property type="entry name" value="P2YPURNOCPTR"/>
</dbReference>
<dbReference type="AlphaFoldDB" id="K7F0H4"/>
<proteinExistence type="predicted"/>
<feature type="transmembrane region" description="Helical" evidence="10">
    <location>
        <begin position="262"/>
        <end position="287"/>
    </location>
</feature>
<keyword evidence="2" id="KW-1003">Cell membrane</keyword>
<keyword evidence="9" id="KW-0807">Transducer</keyword>
<reference evidence="12" key="3">
    <citation type="submission" date="2025-08" db="UniProtKB">
        <authorList>
            <consortium name="Ensembl"/>
        </authorList>
    </citation>
    <scope>IDENTIFICATION</scope>
</reference>
<name>K7F0H4_PELSI</name>
<reference evidence="13" key="1">
    <citation type="submission" date="2011-10" db="EMBL/GenBank/DDBJ databases">
        <authorList>
            <consortium name="Soft-shell Turtle Genome Consortium"/>
        </authorList>
    </citation>
    <scope>NUCLEOTIDE SEQUENCE [LARGE SCALE GENOMIC DNA]</scope>
    <source>
        <strain evidence="13">Daiwa-1</strain>
    </source>
</reference>
<dbReference type="PANTHER" id="PTHR24231:SF48">
    <property type="entry name" value="G-PROTEIN COUPLED RECEPTORS FAMILY 1 PROFILE DOMAIN-CONTAINING PROTEIN"/>
    <property type="match status" value="1"/>
</dbReference>
<dbReference type="STRING" id="13735.ENSPSIP00000001534"/>
<dbReference type="InterPro" id="IPR017452">
    <property type="entry name" value="GPCR_Rhodpsn_7TM"/>
</dbReference>
<evidence type="ECO:0000256" key="10">
    <source>
        <dbReference type="SAM" id="Phobius"/>
    </source>
</evidence>
<evidence type="ECO:0000256" key="4">
    <source>
        <dbReference type="ARBA" id="ARBA00022989"/>
    </source>
</evidence>